<accession>A0A7I8VSA7</accession>
<dbReference type="AlphaFoldDB" id="A0A7I8VSA7"/>
<name>A0A7I8VSA7_9ANNE</name>
<protein>
    <submittedName>
        <fullName evidence="2">DgyrCDS7270</fullName>
    </submittedName>
</protein>
<proteinExistence type="predicted"/>
<reference evidence="2 3" key="1">
    <citation type="submission" date="2020-08" db="EMBL/GenBank/DDBJ databases">
        <authorList>
            <person name="Hejnol A."/>
        </authorList>
    </citation>
    <scope>NUCLEOTIDE SEQUENCE [LARGE SCALE GENOMIC DNA]</scope>
</reference>
<evidence type="ECO:0000313" key="2">
    <source>
        <dbReference type="EMBL" id="CAD5118582.1"/>
    </source>
</evidence>
<evidence type="ECO:0000256" key="1">
    <source>
        <dbReference type="SAM" id="MobiDB-lite"/>
    </source>
</evidence>
<gene>
    <name evidence="2" type="ORF">DGYR_LOCUS6937</name>
</gene>
<feature type="region of interest" description="Disordered" evidence="1">
    <location>
        <begin position="258"/>
        <end position="307"/>
    </location>
</feature>
<organism evidence="2 3">
    <name type="scientific">Dimorphilus gyrociliatus</name>
    <dbReference type="NCBI Taxonomy" id="2664684"/>
    <lineage>
        <taxon>Eukaryota</taxon>
        <taxon>Metazoa</taxon>
        <taxon>Spiralia</taxon>
        <taxon>Lophotrochozoa</taxon>
        <taxon>Annelida</taxon>
        <taxon>Polychaeta</taxon>
        <taxon>Polychaeta incertae sedis</taxon>
        <taxon>Dinophilidae</taxon>
        <taxon>Dimorphilus</taxon>
    </lineage>
</organism>
<dbReference type="Proteomes" id="UP000549394">
    <property type="component" value="Unassembled WGS sequence"/>
</dbReference>
<keyword evidence="3" id="KW-1185">Reference proteome</keyword>
<sequence length="307" mass="35379">MDSFEPICRGTPAAYEDVVEVTVSENNARKEILDFIDKEEIAAESKKEIPVKLYRKIIPMMVVYTNNGQHKSYKKARGIWSKTPADWPPDVPFEDPNNPKGGEKPRKSTLLKMFTYLKNKVKGIEMNRSEKPLSELYETAYTVQIQEQDAHDQFPYTVVSCDNYLVQSDDLQWDILKRIGLKLEEIKNSDKRLPDDQHQILSRCHKLLSICFEYNKKDVLKKASEMELCLDHVYYNTGEDTLNISVWKNFVINAVNKGQNSDSSDGTEKNFPESSTYSVDDREMPSQSESPSPDPNLASPLRKRRKK</sequence>
<comment type="caution">
    <text evidence="2">The sequence shown here is derived from an EMBL/GenBank/DDBJ whole genome shotgun (WGS) entry which is preliminary data.</text>
</comment>
<dbReference type="EMBL" id="CAJFCJ010000009">
    <property type="protein sequence ID" value="CAD5118582.1"/>
    <property type="molecule type" value="Genomic_DNA"/>
</dbReference>
<evidence type="ECO:0000313" key="3">
    <source>
        <dbReference type="Proteomes" id="UP000549394"/>
    </source>
</evidence>